<evidence type="ECO:0000256" key="6">
    <source>
        <dbReference type="ARBA" id="ARBA00022692"/>
    </source>
</evidence>
<keyword evidence="7" id="KW-0256">Endoplasmic reticulum</keyword>
<keyword evidence="6 11" id="KW-0812">Transmembrane</keyword>
<gene>
    <name evidence="12" type="ORF">ACFSXZ_08815</name>
</gene>
<feature type="transmembrane region" description="Helical" evidence="11">
    <location>
        <begin position="63"/>
        <end position="85"/>
    </location>
</feature>
<evidence type="ECO:0000256" key="11">
    <source>
        <dbReference type="SAM" id="Phobius"/>
    </source>
</evidence>
<reference evidence="13" key="1">
    <citation type="journal article" date="2019" name="Int. J. Syst. Evol. Microbiol.">
        <title>The Global Catalogue of Microorganisms (GCM) 10K type strain sequencing project: providing services to taxonomists for standard genome sequencing and annotation.</title>
        <authorList>
            <consortium name="The Broad Institute Genomics Platform"/>
            <consortium name="The Broad Institute Genome Sequencing Center for Infectious Disease"/>
            <person name="Wu L."/>
            <person name="Ma J."/>
        </authorList>
    </citation>
    <scope>NUCLEOTIDE SEQUENCE [LARGE SCALE GENOMIC DNA]</scope>
    <source>
        <strain evidence="13">CGMCC 4.7645</strain>
    </source>
</reference>
<feature type="transmembrane region" description="Helical" evidence="11">
    <location>
        <begin position="378"/>
        <end position="394"/>
    </location>
</feature>
<evidence type="ECO:0000256" key="3">
    <source>
        <dbReference type="ARBA" id="ARBA00022502"/>
    </source>
</evidence>
<feature type="compositionally biased region" description="Basic and acidic residues" evidence="10">
    <location>
        <begin position="42"/>
        <end position="51"/>
    </location>
</feature>
<keyword evidence="3" id="KW-0337">GPI-anchor biosynthesis</keyword>
<feature type="transmembrane region" description="Helical" evidence="11">
    <location>
        <begin position="144"/>
        <end position="173"/>
    </location>
</feature>
<evidence type="ECO:0000256" key="9">
    <source>
        <dbReference type="ARBA" id="ARBA00023136"/>
    </source>
</evidence>
<evidence type="ECO:0000256" key="8">
    <source>
        <dbReference type="ARBA" id="ARBA00022989"/>
    </source>
</evidence>
<evidence type="ECO:0008006" key="14">
    <source>
        <dbReference type="Google" id="ProtNLM"/>
    </source>
</evidence>
<evidence type="ECO:0000256" key="5">
    <source>
        <dbReference type="ARBA" id="ARBA00022679"/>
    </source>
</evidence>
<keyword evidence="4" id="KW-0328">Glycosyltransferase</keyword>
<evidence type="ECO:0000256" key="10">
    <source>
        <dbReference type="SAM" id="MobiDB-lite"/>
    </source>
</evidence>
<protein>
    <recommendedName>
        <fullName evidence="14">Mannosyltransferase (PIG-V)</fullName>
    </recommendedName>
</protein>
<evidence type="ECO:0000256" key="2">
    <source>
        <dbReference type="ARBA" id="ARBA00004687"/>
    </source>
</evidence>
<keyword evidence="13" id="KW-1185">Reference proteome</keyword>
<dbReference type="Proteomes" id="UP001597417">
    <property type="component" value="Unassembled WGS sequence"/>
</dbReference>
<dbReference type="PANTHER" id="PTHR12468:SF2">
    <property type="entry name" value="GPI MANNOSYLTRANSFERASE 2"/>
    <property type="match status" value="1"/>
</dbReference>
<comment type="caution">
    <text evidence="12">The sequence shown here is derived from an EMBL/GenBank/DDBJ whole genome shotgun (WGS) entry which is preliminary data.</text>
</comment>
<evidence type="ECO:0000313" key="13">
    <source>
        <dbReference type="Proteomes" id="UP001597417"/>
    </source>
</evidence>
<evidence type="ECO:0000313" key="12">
    <source>
        <dbReference type="EMBL" id="MFD2416431.1"/>
    </source>
</evidence>
<sequence length="427" mass="45793">MISFLSGRYDSVQEIAPDQRLRPTRGFGRQWDEPTQPQLRGPHPEQGETGKHLPTARLTRLRVLALPAGIVLTVRALGLFIAWAMCAANNRPFNFQSWDGYFYFGLAVHGYGGFDPAVTYDKDGHYFPYAPMSFFPGYSLTVRLLGLLFGGHFLAAAVILSLTASVVAGYGVARLARHAGAGQRGQLAAVALTAGAPMSVVYSMPYPEAMLVALAAWTLVAVLERRWLLAGFGAAAAGLTSPMAGPLIPVVMAAGMVHLYRVRTHRIGAAVAVLVAPLGMLGYLLWARLVSGVPGGFFAITDRGWGNHVDFGVATARWIFESLTESRDTFAVLTATAIIAAVIATVRTPMPWPVWVYTAGTVALVVSHTGIIHDRVRLLLSAFPLLIVAAVRLARLRGRTTALVVGGVVLAGLWFSAYSLAVWPSSI</sequence>
<evidence type="ECO:0000256" key="7">
    <source>
        <dbReference type="ARBA" id="ARBA00022824"/>
    </source>
</evidence>
<dbReference type="EMBL" id="JBHUKR010000006">
    <property type="protein sequence ID" value="MFD2416431.1"/>
    <property type="molecule type" value="Genomic_DNA"/>
</dbReference>
<feature type="transmembrane region" description="Helical" evidence="11">
    <location>
        <begin position="330"/>
        <end position="347"/>
    </location>
</feature>
<dbReference type="InterPro" id="IPR007315">
    <property type="entry name" value="PIG-V/Gpi18"/>
</dbReference>
<keyword evidence="9 11" id="KW-0472">Membrane</keyword>
<dbReference type="RefSeq" id="WP_378263209.1">
    <property type="nucleotide sequence ID" value="NZ_JBHUKR010000006.1"/>
</dbReference>
<evidence type="ECO:0000256" key="1">
    <source>
        <dbReference type="ARBA" id="ARBA00004477"/>
    </source>
</evidence>
<comment type="pathway">
    <text evidence="2">Glycolipid biosynthesis; glycosylphosphatidylinositol-anchor biosynthesis.</text>
</comment>
<feature type="transmembrane region" description="Helical" evidence="11">
    <location>
        <begin position="227"/>
        <end position="255"/>
    </location>
</feature>
<organism evidence="12 13">
    <name type="scientific">Amycolatopsis pigmentata</name>
    <dbReference type="NCBI Taxonomy" id="450801"/>
    <lineage>
        <taxon>Bacteria</taxon>
        <taxon>Bacillati</taxon>
        <taxon>Actinomycetota</taxon>
        <taxon>Actinomycetes</taxon>
        <taxon>Pseudonocardiales</taxon>
        <taxon>Pseudonocardiaceae</taxon>
        <taxon>Amycolatopsis</taxon>
    </lineage>
</organism>
<dbReference type="PANTHER" id="PTHR12468">
    <property type="entry name" value="GPI MANNOSYLTRANSFERASE 2"/>
    <property type="match status" value="1"/>
</dbReference>
<feature type="transmembrane region" description="Helical" evidence="11">
    <location>
        <begin position="401"/>
        <end position="423"/>
    </location>
</feature>
<keyword evidence="8 11" id="KW-1133">Transmembrane helix</keyword>
<feature type="transmembrane region" description="Helical" evidence="11">
    <location>
        <begin position="267"/>
        <end position="286"/>
    </location>
</feature>
<keyword evidence="5" id="KW-0808">Transferase</keyword>
<feature type="region of interest" description="Disordered" evidence="10">
    <location>
        <begin position="23"/>
        <end position="52"/>
    </location>
</feature>
<name>A0ABW5FNI2_9PSEU</name>
<comment type="subcellular location">
    <subcellularLocation>
        <location evidence="1">Endoplasmic reticulum membrane</location>
        <topology evidence="1">Multi-pass membrane protein</topology>
    </subcellularLocation>
</comment>
<accession>A0ABW5FNI2</accession>
<proteinExistence type="predicted"/>
<feature type="transmembrane region" description="Helical" evidence="11">
    <location>
        <begin position="354"/>
        <end position="372"/>
    </location>
</feature>
<evidence type="ECO:0000256" key="4">
    <source>
        <dbReference type="ARBA" id="ARBA00022676"/>
    </source>
</evidence>